<feature type="region of interest" description="Disordered" evidence="3">
    <location>
        <begin position="177"/>
        <end position="207"/>
    </location>
</feature>
<name>A0A319DWU7_9EURO</name>
<sequence length="400" mass="44039">MLENDHLGIMGEQPSLHKLYTQICSVYPVPDASAHGHIVDTLRKGLHRLSETFPWLAGHVVKEDAREGVSDLRDVASAPTMNSLREANFPFTMLDETLIAPCMTINPPGSSIGLANFISGGLILTFVGQHNTMEMTRQAAIIDWLSKACHQQPFTDQELSTGNADKSKIITLLDDTWEPSPEMNSQLQNPPPSSENPNTSTSPPPNLGWGYATFSTASLTALKDMTTQTKDLESDFISTDDATTSTFARAIDVRQRLDVPSTYPGALSNMSYVKSTLHSIDEQPLGVFASQLRRQLDPNVLDLARLEDKSKIGITASVDPTSGIMLSSWAKVDFNDLEFNIGLGKPEVVRRPSFIPVESLMYIMPRSRDGELAVALCIREDDWGCLGDDQEWKTYTSYVG</sequence>
<dbReference type="Gene3D" id="3.30.559.10">
    <property type="entry name" value="Chloramphenicol acetyltransferase-like domain"/>
    <property type="match status" value="4"/>
</dbReference>
<dbReference type="AlphaFoldDB" id="A0A319DWU7"/>
<keyword evidence="2" id="KW-0012">Acyltransferase</keyword>
<dbReference type="VEuPathDB" id="FungiDB:BO71DRAFT_451256"/>
<evidence type="ECO:0000256" key="3">
    <source>
        <dbReference type="SAM" id="MobiDB-lite"/>
    </source>
</evidence>
<dbReference type="STRING" id="1448320.A0A319DWU7"/>
<organism evidence="5 6">
    <name type="scientific">Aspergillus ellipticus CBS 707.79</name>
    <dbReference type="NCBI Taxonomy" id="1448320"/>
    <lineage>
        <taxon>Eukaryota</taxon>
        <taxon>Fungi</taxon>
        <taxon>Dikarya</taxon>
        <taxon>Ascomycota</taxon>
        <taxon>Pezizomycotina</taxon>
        <taxon>Eurotiomycetes</taxon>
        <taxon>Eurotiomycetidae</taxon>
        <taxon>Eurotiales</taxon>
        <taxon>Aspergillaceae</taxon>
        <taxon>Aspergillus</taxon>
        <taxon>Aspergillus subgen. Circumdati</taxon>
    </lineage>
</organism>
<keyword evidence="6" id="KW-1185">Reference proteome</keyword>
<evidence type="ECO:0000313" key="5">
    <source>
        <dbReference type="EMBL" id="PYH92648.1"/>
    </source>
</evidence>
<evidence type="ECO:0000256" key="2">
    <source>
        <dbReference type="ARBA" id="ARBA00023315"/>
    </source>
</evidence>
<feature type="domain" description="Trichothecene 3-O-acetyltransferase-like N-terminal" evidence="4">
    <location>
        <begin position="19"/>
        <end position="149"/>
    </location>
</feature>
<dbReference type="Pfam" id="PF02458">
    <property type="entry name" value="Transferase"/>
    <property type="match status" value="1"/>
</dbReference>
<dbReference type="PANTHER" id="PTHR31896:SF64">
    <property type="entry name" value="TRICHOTHECENE 3-O-ACETYLTRANSFERASE"/>
    <property type="match status" value="1"/>
</dbReference>
<dbReference type="PANTHER" id="PTHR31896">
    <property type="entry name" value="FAMILY REGULATORY PROTEIN, PUTATIVE (AFU_ORTHOLOGUE AFUA_3G14730)-RELATED"/>
    <property type="match status" value="1"/>
</dbReference>
<proteinExistence type="predicted"/>
<evidence type="ECO:0000313" key="6">
    <source>
        <dbReference type="Proteomes" id="UP000247810"/>
    </source>
</evidence>
<gene>
    <name evidence="5" type="ORF">BO71DRAFT_451256</name>
</gene>
<dbReference type="Pfam" id="PF22664">
    <property type="entry name" value="TRI-like_N"/>
    <property type="match status" value="1"/>
</dbReference>
<dbReference type="InterPro" id="IPR051283">
    <property type="entry name" value="Sec_Metabolite_Acyltrans"/>
</dbReference>
<protein>
    <recommendedName>
        <fullName evidence="4">Trichothecene 3-O-acetyltransferase-like N-terminal domain-containing protein</fullName>
    </recommendedName>
</protein>
<dbReference type="InterPro" id="IPR054710">
    <property type="entry name" value="Tri101-like_N"/>
</dbReference>
<keyword evidence="1" id="KW-0808">Transferase</keyword>
<evidence type="ECO:0000259" key="4">
    <source>
        <dbReference type="Pfam" id="PF22664"/>
    </source>
</evidence>
<dbReference type="GO" id="GO:0016746">
    <property type="term" value="F:acyltransferase activity"/>
    <property type="evidence" value="ECO:0007669"/>
    <property type="project" value="UniProtKB-KW"/>
</dbReference>
<accession>A0A319DWU7</accession>
<dbReference type="InterPro" id="IPR023213">
    <property type="entry name" value="CAT-like_dom_sf"/>
</dbReference>
<dbReference type="OrthoDB" id="1862401at2759"/>
<evidence type="ECO:0000256" key="1">
    <source>
        <dbReference type="ARBA" id="ARBA00022679"/>
    </source>
</evidence>
<dbReference type="Proteomes" id="UP000247810">
    <property type="component" value="Unassembled WGS sequence"/>
</dbReference>
<dbReference type="EMBL" id="KZ825911">
    <property type="protein sequence ID" value="PYH92648.1"/>
    <property type="molecule type" value="Genomic_DNA"/>
</dbReference>
<reference evidence="5 6" key="1">
    <citation type="submission" date="2018-02" db="EMBL/GenBank/DDBJ databases">
        <title>The genomes of Aspergillus section Nigri reveals drivers in fungal speciation.</title>
        <authorList>
            <consortium name="DOE Joint Genome Institute"/>
            <person name="Vesth T.C."/>
            <person name="Nybo J."/>
            <person name="Theobald S."/>
            <person name="Brandl J."/>
            <person name="Frisvad J.C."/>
            <person name="Nielsen K.F."/>
            <person name="Lyhne E.K."/>
            <person name="Kogle M.E."/>
            <person name="Kuo A."/>
            <person name="Riley R."/>
            <person name="Clum A."/>
            <person name="Nolan M."/>
            <person name="Lipzen A."/>
            <person name="Salamov A."/>
            <person name="Henrissat B."/>
            <person name="Wiebenga A."/>
            <person name="De vries R.P."/>
            <person name="Grigoriev I.V."/>
            <person name="Mortensen U.H."/>
            <person name="Andersen M.R."/>
            <person name="Baker S.E."/>
        </authorList>
    </citation>
    <scope>NUCLEOTIDE SEQUENCE [LARGE SCALE GENOMIC DNA]</scope>
    <source>
        <strain evidence="5 6">CBS 707.79</strain>
    </source>
</reference>